<keyword evidence="2" id="KW-1185">Reference proteome</keyword>
<accession>A0A1R2BF32</accession>
<sequence length="286" mass="33116">MKWIWKFVSKRREIAHKDTKHTQCKYHDERTFPDVLATHHCRSCSMNLCYMCSHPHLHHGCSVEWESRISSPNEFLKQFNSGCKTTMKWPDAKCAGCSKDWHRGTEPTICIACGNPTCSAECHLQLQDQGICTFYQNFTPINEVYESLNGFRALLYKSILVAHLGQNVTYASPRFMNAIKHDSEHILIERGFRQYGNPIPAVQELMKVIDPVSVYEHRLCHCTCEKCIVSPHPVYNCLTWCLAENNFKSQYVECWCICSECIQKGSHTLKDCFHICKLKKLDNTKN</sequence>
<protein>
    <submittedName>
        <fullName evidence="1">Uncharacterized protein</fullName>
    </submittedName>
</protein>
<dbReference type="EMBL" id="MPUH01000700">
    <property type="protein sequence ID" value="OMJ75265.1"/>
    <property type="molecule type" value="Genomic_DNA"/>
</dbReference>
<proteinExistence type="predicted"/>
<comment type="caution">
    <text evidence="1">The sequence shown here is derived from an EMBL/GenBank/DDBJ whole genome shotgun (WGS) entry which is preliminary data.</text>
</comment>
<name>A0A1R2BF32_9CILI</name>
<gene>
    <name evidence="1" type="ORF">SteCoe_25622</name>
</gene>
<reference evidence="1 2" key="1">
    <citation type="submission" date="2016-11" db="EMBL/GenBank/DDBJ databases">
        <title>The macronuclear genome of Stentor coeruleus: a giant cell with tiny introns.</title>
        <authorList>
            <person name="Slabodnick M."/>
            <person name="Ruby J.G."/>
            <person name="Reiff S.B."/>
            <person name="Swart E.C."/>
            <person name="Gosai S."/>
            <person name="Prabakaran S."/>
            <person name="Witkowska E."/>
            <person name="Larue G.E."/>
            <person name="Fisher S."/>
            <person name="Freeman R.M."/>
            <person name="Gunawardena J."/>
            <person name="Chu W."/>
            <person name="Stover N.A."/>
            <person name="Gregory B.D."/>
            <person name="Nowacki M."/>
            <person name="Derisi J."/>
            <person name="Roy S.W."/>
            <person name="Marshall W.F."/>
            <person name="Sood P."/>
        </authorList>
    </citation>
    <scope>NUCLEOTIDE SEQUENCE [LARGE SCALE GENOMIC DNA]</scope>
    <source>
        <strain evidence="1">WM001</strain>
    </source>
</reference>
<dbReference type="Proteomes" id="UP000187209">
    <property type="component" value="Unassembled WGS sequence"/>
</dbReference>
<dbReference type="OrthoDB" id="308522at2759"/>
<evidence type="ECO:0000313" key="2">
    <source>
        <dbReference type="Proteomes" id="UP000187209"/>
    </source>
</evidence>
<evidence type="ECO:0000313" key="1">
    <source>
        <dbReference type="EMBL" id="OMJ75265.1"/>
    </source>
</evidence>
<organism evidence="1 2">
    <name type="scientific">Stentor coeruleus</name>
    <dbReference type="NCBI Taxonomy" id="5963"/>
    <lineage>
        <taxon>Eukaryota</taxon>
        <taxon>Sar</taxon>
        <taxon>Alveolata</taxon>
        <taxon>Ciliophora</taxon>
        <taxon>Postciliodesmatophora</taxon>
        <taxon>Heterotrichea</taxon>
        <taxon>Heterotrichida</taxon>
        <taxon>Stentoridae</taxon>
        <taxon>Stentor</taxon>
    </lineage>
</organism>
<dbReference type="AlphaFoldDB" id="A0A1R2BF32"/>